<evidence type="ECO:0008006" key="5">
    <source>
        <dbReference type="Google" id="ProtNLM"/>
    </source>
</evidence>
<name>A0A918WYY7_9ACTN</name>
<comment type="caution">
    <text evidence="3">The sequence shown here is derived from an EMBL/GenBank/DDBJ whole genome shotgun (WGS) entry which is preliminary data.</text>
</comment>
<feature type="chain" id="PRO_5039652778" description="Calcium-binding protein" evidence="2">
    <location>
        <begin position="33"/>
        <end position="458"/>
    </location>
</feature>
<dbReference type="Proteomes" id="UP000638353">
    <property type="component" value="Unassembled WGS sequence"/>
</dbReference>
<protein>
    <recommendedName>
        <fullName evidence="5">Calcium-binding protein</fullName>
    </recommendedName>
</protein>
<dbReference type="EMBL" id="BMVC01000007">
    <property type="protein sequence ID" value="GHC96562.1"/>
    <property type="molecule type" value="Genomic_DNA"/>
</dbReference>
<reference evidence="3" key="2">
    <citation type="submission" date="2020-09" db="EMBL/GenBank/DDBJ databases">
        <authorList>
            <person name="Sun Q."/>
            <person name="Ohkuma M."/>
        </authorList>
    </citation>
    <scope>NUCLEOTIDE SEQUENCE</scope>
    <source>
        <strain evidence="3">JCM 4637</strain>
    </source>
</reference>
<feature type="signal peptide" evidence="2">
    <location>
        <begin position="1"/>
        <end position="32"/>
    </location>
</feature>
<reference evidence="3" key="1">
    <citation type="journal article" date="2014" name="Int. J. Syst. Evol. Microbiol.">
        <title>Complete genome sequence of Corynebacterium casei LMG S-19264T (=DSM 44701T), isolated from a smear-ripened cheese.</title>
        <authorList>
            <consortium name="US DOE Joint Genome Institute (JGI-PGF)"/>
            <person name="Walter F."/>
            <person name="Albersmeier A."/>
            <person name="Kalinowski J."/>
            <person name="Ruckert C."/>
        </authorList>
    </citation>
    <scope>NUCLEOTIDE SEQUENCE</scope>
    <source>
        <strain evidence="3">JCM 4637</strain>
    </source>
</reference>
<evidence type="ECO:0000256" key="2">
    <source>
        <dbReference type="SAM" id="SignalP"/>
    </source>
</evidence>
<accession>A0A918WYY7</accession>
<gene>
    <name evidence="3" type="ORF">GCM10010334_36830</name>
</gene>
<dbReference type="InterPro" id="IPR010916">
    <property type="entry name" value="TonB_box_CS"/>
</dbReference>
<dbReference type="AlphaFoldDB" id="A0A918WYY7"/>
<sequence>MKRTALYAAATAMLLTAAPTALLLAQAAPAAAKPASCTETPTASGGGKTFVCGDLKKGDSVQGTDAADTIIVTGTLASGARVDGGGGDDTIAVTGDVLRGATVDGGAGADSVTAAVLGHYRYGEETENGKKVRIKFSDSGGTVTGGDGDDRMSAAYVGPDAVFEGGGGADTLTVESAGHVSRSEHVETLGGLVDGGAGEDRITVGTTGTGSDPKKSGVRGGTENDTLTLGFVGALVTVDGGAGDDHFSIDKIHSGEVVGGEGDDRIAVRQTVFLAKVRGGAGSDAITVGSMQHGSRALGGPGADTLTASTVNGPDQEGYGFNAAGLDGGAGNDRVTAGTVGTGGMIDGGADDDTVTVQRLYVEEKYQDNAAVFTAAGGDEGDDRVQVGFVGKKARVWGENPSSKAPGKDTISVVTNNGTVNGHLGADTLDVFTNNGKVTGGGDQGNTCKVLRGTAPAC</sequence>
<evidence type="ECO:0000256" key="1">
    <source>
        <dbReference type="SAM" id="MobiDB-lite"/>
    </source>
</evidence>
<evidence type="ECO:0000313" key="3">
    <source>
        <dbReference type="EMBL" id="GHC96562.1"/>
    </source>
</evidence>
<dbReference type="PROSITE" id="PS00430">
    <property type="entry name" value="TONB_DEPENDENT_REC_1"/>
    <property type="match status" value="1"/>
</dbReference>
<dbReference type="PRINTS" id="PR00313">
    <property type="entry name" value="CABNDNGRPT"/>
</dbReference>
<organism evidence="3 4">
    <name type="scientific">Streptomyces finlayi</name>
    <dbReference type="NCBI Taxonomy" id="67296"/>
    <lineage>
        <taxon>Bacteria</taxon>
        <taxon>Bacillati</taxon>
        <taxon>Actinomycetota</taxon>
        <taxon>Actinomycetes</taxon>
        <taxon>Kitasatosporales</taxon>
        <taxon>Streptomycetaceae</taxon>
        <taxon>Streptomyces</taxon>
    </lineage>
</organism>
<dbReference type="Gene3D" id="2.160.20.160">
    <property type="match status" value="1"/>
</dbReference>
<evidence type="ECO:0000313" key="4">
    <source>
        <dbReference type="Proteomes" id="UP000638353"/>
    </source>
</evidence>
<proteinExistence type="predicted"/>
<feature type="region of interest" description="Disordered" evidence="1">
    <location>
        <begin position="190"/>
        <end position="223"/>
    </location>
</feature>
<dbReference type="RefSeq" id="WP_189824650.1">
    <property type="nucleotide sequence ID" value="NZ_BMVC01000007.1"/>
</dbReference>
<keyword evidence="2" id="KW-0732">Signal</keyword>